<accession>A0ABU2U9Q7</accession>
<gene>
    <name evidence="5" type="ORF">RM764_44450</name>
</gene>
<evidence type="ECO:0000256" key="3">
    <source>
        <dbReference type="SAM" id="SignalP"/>
    </source>
</evidence>
<proteinExistence type="predicted"/>
<keyword evidence="5" id="KW-0378">Hydrolase</keyword>
<feature type="signal peptide" evidence="3">
    <location>
        <begin position="1"/>
        <end position="21"/>
    </location>
</feature>
<protein>
    <submittedName>
        <fullName evidence="5">Trypsin-like serine protease</fullName>
        <ecNumber evidence="5">3.4.21.-</ecNumber>
    </submittedName>
</protein>
<keyword evidence="1 3" id="KW-0732">Signal</keyword>
<comment type="caution">
    <text evidence="5">The sequence shown here is derived from an EMBL/GenBank/DDBJ whole genome shotgun (WGS) entry which is preliminary data.</text>
</comment>
<dbReference type="EMBL" id="JAVREY010000140">
    <property type="protein sequence ID" value="MDT0469903.1"/>
    <property type="molecule type" value="Genomic_DNA"/>
</dbReference>
<evidence type="ECO:0000256" key="1">
    <source>
        <dbReference type="ARBA" id="ARBA00022729"/>
    </source>
</evidence>
<dbReference type="EC" id="3.4.21.-" evidence="5"/>
<evidence type="ECO:0000256" key="2">
    <source>
        <dbReference type="SAM" id="MobiDB-lite"/>
    </source>
</evidence>
<sequence length="289" mass="30988">MRSLARNAILPLTLVIVGAAAVVGDAAKETHTAGTSWRSGFGKSGEPGRSPQDQDQALSATAPAEDGNAYTPRRTEENARIGAVFEKDDQGAHFCTASVVQSPGRNMLITAAHCAFDADSGQPVNDLVFAPGYRNGDEPTGLWKVSKVVVDDRWAKSQDEDLDVAFLVVDQKDGKDIQDVLGGNNLGMNRGFDNKVKITGYPTSRDTPISCQNRTTKFSDTQLRIQCTDLEDGTSGSPWLTDYAPKSHTGTVIGVLGGHEGGGDQDDVSYAAYFDNDIAKLYQRAQDED</sequence>
<dbReference type="InterPro" id="IPR009003">
    <property type="entry name" value="Peptidase_S1_PA"/>
</dbReference>
<organism evidence="5 6">
    <name type="scientific">Streptomyces gibsoniae</name>
    <dbReference type="NCBI Taxonomy" id="3075529"/>
    <lineage>
        <taxon>Bacteria</taxon>
        <taxon>Bacillati</taxon>
        <taxon>Actinomycetota</taxon>
        <taxon>Actinomycetes</taxon>
        <taxon>Kitasatosporales</taxon>
        <taxon>Streptomycetaceae</taxon>
        <taxon>Streptomyces</taxon>
    </lineage>
</organism>
<evidence type="ECO:0000313" key="5">
    <source>
        <dbReference type="EMBL" id="MDT0469903.1"/>
    </source>
</evidence>
<feature type="region of interest" description="Disordered" evidence="2">
    <location>
        <begin position="31"/>
        <end position="74"/>
    </location>
</feature>
<dbReference type="RefSeq" id="WP_311701320.1">
    <property type="nucleotide sequence ID" value="NZ_JAVREY010000140.1"/>
</dbReference>
<dbReference type="Proteomes" id="UP001183809">
    <property type="component" value="Unassembled WGS sequence"/>
</dbReference>
<dbReference type="PROSITE" id="PS00134">
    <property type="entry name" value="TRYPSIN_HIS"/>
    <property type="match status" value="1"/>
</dbReference>
<name>A0ABU2U9Q7_9ACTN</name>
<dbReference type="PANTHER" id="PTHR15462:SF8">
    <property type="entry name" value="SERINE PROTEASE"/>
    <property type="match status" value="1"/>
</dbReference>
<reference evidence="6" key="1">
    <citation type="submission" date="2023-07" db="EMBL/GenBank/DDBJ databases">
        <title>30 novel species of actinomycetes from the DSMZ collection.</title>
        <authorList>
            <person name="Nouioui I."/>
        </authorList>
    </citation>
    <scope>NUCLEOTIDE SEQUENCE [LARGE SCALE GENOMIC DNA]</scope>
    <source>
        <strain evidence="6">DSM 41699</strain>
    </source>
</reference>
<dbReference type="InterPro" id="IPR043504">
    <property type="entry name" value="Peptidase_S1_PA_chymotrypsin"/>
</dbReference>
<dbReference type="Pfam" id="PF00089">
    <property type="entry name" value="Trypsin"/>
    <property type="match status" value="1"/>
</dbReference>
<feature type="chain" id="PRO_5046825392" evidence="3">
    <location>
        <begin position="22"/>
        <end position="289"/>
    </location>
</feature>
<dbReference type="InterPro" id="IPR018114">
    <property type="entry name" value="TRYPSIN_HIS"/>
</dbReference>
<evidence type="ECO:0000259" key="4">
    <source>
        <dbReference type="Pfam" id="PF00089"/>
    </source>
</evidence>
<dbReference type="InterPro" id="IPR001254">
    <property type="entry name" value="Trypsin_dom"/>
</dbReference>
<evidence type="ECO:0000313" key="6">
    <source>
        <dbReference type="Proteomes" id="UP001183809"/>
    </source>
</evidence>
<dbReference type="InterPro" id="IPR050966">
    <property type="entry name" value="Glutamyl_endopeptidase"/>
</dbReference>
<feature type="domain" description="Peptidase S1" evidence="4">
    <location>
        <begin position="90"/>
        <end position="262"/>
    </location>
</feature>
<dbReference type="PANTHER" id="PTHR15462">
    <property type="entry name" value="SERINE PROTEASE"/>
    <property type="match status" value="1"/>
</dbReference>
<dbReference type="SUPFAM" id="SSF50494">
    <property type="entry name" value="Trypsin-like serine proteases"/>
    <property type="match status" value="1"/>
</dbReference>
<dbReference type="Gene3D" id="2.40.10.10">
    <property type="entry name" value="Trypsin-like serine proteases"/>
    <property type="match status" value="2"/>
</dbReference>
<dbReference type="GO" id="GO:0016787">
    <property type="term" value="F:hydrolase activity"/>
    <property type="evidence" value="ECO:0007669"/>
    <property type="project" value="UniProtKB-KW"/>
</dbReference>
<keyword evidence="6" id="KW-1185">Reference proteome</keyword>